<keyword evidence="3" id="KW-1185">Reference proteome</keyword>
<proteinExistence type="predicted"/>
<dbReference type="Proteomes" id="UP000001826">
    <property type="component" value="Chromosome"/>
</dbReference>
<organism evidence="2 3">
    <name type="scientific">Methanopyrus kandleri (strain AV19 / DSM 6324 / JCM 9639 / NBRC 100938)</name>
    <dbReference type="NCBI Taxonomy" id="190192"/>
    <lineage>
        <taxon>Archaea</taxon>
        <taxon>Methanobacteriati</taxon>
        <taxon>Methanobacteriota</taxon>
        <taxon>Methanomada group</taxon>
        <taxon>Methanopyri</taxon>
        <taxon>Methanopyrales</taxon>
        <taxon>Methanopyraceae</taxon>
        <taxon>Methanopyrus</taxon>
    </lineage>
</organism>
<keyword evidence="1" id="KW-1133">Transmembrane helix</keyword>
<keyword evidence="1" id="KW-0812">Transmembrane</keyword>
<dbReference type="EnsemblBacteria" id="AAM01964">
    <property type="protein sequence ID" value="AAM01964"/>
    <property type="gene ID" value="MK0750"/>
</dbReference>
<evidence type="ECO:0000313" key="2">
    <source>
        <dbReference type="EMBL" id="AAM01964.1"/>
    </source>
</evidence>
<protein>
    <submittedName>
        <fullName evidence="2">Uncharacterized protein conserved in archaea, Zn-ribbon domain containing</fullName>
    </submittedName>
</protein>
<dbReference type="PaxDb" id="190192-MK0750"/>
<gene>
    <name evidence="2" type="ordered locus">MK0750</name>
</gene>
<evidence type="ECO:0000256" key="1">
    <source>
        <dbReference type="SAM" id="Phobius"/>
    </source>
</evidence>
<feature type="transmembrane region" description="Helical" evidence="1">
    <location>
        <begin position="384"/>
        <end position="404"/>
    </location>
</feature>
<name>Q8TXC4_METKA</name>
<accession>Q8TXC4</accession>
<dbReference type="HOGENOM" id="CLU_056316_0_0_2"/>
<evidence type="ECO:0000313" key="3">
    <source>
        <dbReference type="Proteomes" id="UP000001826"/>
    </source>
</evidence>
<reference evidence="2 3" key="1">
    <citation type="journal article" date="2002" name="Proc. Natl. Acad. Sci. U.S.A.">
        <title>The complete genome of hyperthermophile Methanopyrus kandleri AV19 and monophyly of archaeal methanogens.</title>
        <authorList>
            <person name="Slesarev A.I."/>
            <person name="Mezhevaya K.V."/>
            <person name="Makarova K.S."/>
            <person name="Polushin N.N."/>
            <person name="Shcherbinina O.V."/>
            <person name="Shakhova V.V."/>
            <person name="Belova G.I."/>
            <person name="Aravind L."/>
            <person name="Natale D.A."/>
            <person name="Rogozin I.B."/>
            <person name="Tatusov R.L."/>
            <person name="Wolf Y.I."/>
            <person name="Stetter K.O."/>
            <person name="Malykh A.G."/>
            <person name="Koonin E.V."/>
            <person name="Kozyavkin S.A."/>
        </authorList>
    </citation>
    <scope>NUCLEOTIDE SEQUENCE [LARGE SCALE GENOMIC DNA]</scope>
    <source>
        <strain evidence="3">AV19 / DSM 6324 / JCM 9639 / NBRC 100938</strain>
    </source>
</reference>
<sequence length="415" mass="44236">MIPLIALLALVSGASATFNMIVITDPSGKDPNGAAAASMSFAPNMFQSTFLVSKKLHVAVLAGGLSKGTARLEAILACIRALELGEDIESAVRAGISRSPTDRLLVGGPGKGVAVGGSYDIAVVIVKGNKIIIKQYHSSGGPNIVRIPKNVKCAVIHLRNTPGNPMYGTATKVRIEAAIMAGRMIRDGLPATEIVTRIMGYVAKKSGEKYGGGVVNITAGLSTGDTFVPPKLNARGIPMDTAYRKVCPKCGWSVAYPAASKYSRCPVCGSSLRTEYAWQVARDMITVRKDQPIVRVYGIKSVYDKVSIVETVQTLVQAGKKQPEDIARAIDSDIDNNTLLGYDYILPGDVKVEPEANLITIYMRPLPEGYKKPPLKTPISPETLHSLGLISSAVGVALIVLGGIRELVNRRLRAW</sequence>
<dbReference type="EMBL" id="AE009439">
    <property type="protein sequence ID" value="AAM01964.1"/>
    <property type="molecule type" value="Genomic_DNA"/>
</dbReference>
<dbReference type="InParanoid" id="Q8TXC4"/>
<dbReference type="AlphaFoldDB" id="Q8TXC4"/>
<dbReference type="KEGG" id="mka:MK0750"/>
<dbReference type="PATRIC" id="fig|190192.8.peg.790"/>
<dbReference type="STRING" id="190192.MK0750"/>
<keyword evidence="1" id="KW-0472">Membrane</keyword>